<dbReference type="EMBL" id="JAIBOA010000003">
    <property type="protein sequence ID" value="MBW8482143.1"/>
    <property type="molecule type" value="Genomic_DNA"/>
</dbReference>
<dbReference type="Proteomes" id="UP000774570">
    <property type="component" value="Unassembled WGS sequence"/>
</dbReference>
<comment type="caution">
    <text evidence="1">The sequence shown here is derived from an EMBL/GenBank/DDBJ whole genome shotgun (WGS) entry which is preliminary data.</text>
</comment>
<evidence type="ECO:0008006" key="3">
    <source>
        <dbReference type="Google" id="ProtNLM"/>
    </source>
</evidence>
<organism evidence="1 2">
    <name type="scientific">Actinomadura parmotrematis</name>
    <dbReference type="NCBI Taxonomy" id="2864039"/>
    <lineage>
        <taxon>Bacteria</taxon>
        <taxon>Bacillati</taxon>
        <taxon>Actinomycetota</taxon>
        <taxon>Actinomycetes</taxon>
        <taxon>Streptosporangiales</taxon>
        <taxon>Thermomonosporaceae</taxon>
        <taxon>Actinomadura</taxon>
    </lineage>
</organism>
<reference evidence="1 2" key="1">
    <citation type="submission" date="2021-07" db="EMBL/GenBank/DDBJ databases">
        <title>Actinomadura sp. PM05-2 isolated from lichen.</title>
        <authorList>
            <person name="Somphong A."/>
            <person name="Phongsopitanun W."/>
            <person name="Tanasupawat S."/>
            <person name="Peongsungnone V."/>
        </authorList>
    </citation>
    <scope>NUCLEOTIDE SEQUENCE [LARGE SCALE GENOMIC DNA]</scope>
    <source>
        <strain evidence="1 2">PM05-2</strain>
    </source>
</reference>
<name>A0ABS7FP37_9ACTN</name>
<evidence type="ECO:0000313" key="1">
    <source>
        <dbReference type="EMBL" id="MBW8482143.1"/>
    </source>
</evidence>
<dbReference type="RefSeq" id="WP_220164429.1">
    <property type="nucleotide sequence ID" value="NZ_JAIBOA010000003.1"/>
</dbReference>
<sequence>MPGQQHDTINVIIRESPKLALWALRTVAGLDLEGPGELSVATGEINNRVSADRQADTLIVQGPQHQPHRLFVCEVESRLSHRKLRQCLRYAATLWVRHEAPVHVVIFSPDPRAGEFPASVSLTAGALTTTLSLCIAGPDQIPAITDPESVAADPSLATLSVMAHGADEEVDRAYMQGLDSLPDGDRKRYLEHAFGIIDRSTQRTLEALMARVDWPVNSNFAKKHYGAGEVNRAIRCLLKVLESRDVQLSADERKRIVECEDLEQLDDWLGRAARAICADELFA</sequence>
<proteinExistence type="predicted"/>
<evidence type="ECO:0000313" key="2">
    <source>
        <dbReference type="Proteomes" id="UP000774570"/>
    </source>
</evidence>
<accession>A0ABS7FP37</accession>
<keyword evidence="2" id="KW-1185">Reference proteome</keyword>
<gene>
    <name evidence="1" type="ORF">K1Y72_07180</name>
</gene>
<protein>
    <recommendedName>
        <fullName evidence="3">DUF4365 domain-containing protein</fullName>
    </recommendedName>
</protein>